<gene>
    <name evidence="2" type="ORF">QEO92_22755</name>
</gene>
<dbReference type="Proteomes" id="UP001227095">
    <property type="component" value="Chromosome"/>
</dbReference>
<keyword evidence="3" id="KW-1185">Reference proteome</keyword>
<dbReference type="RefSeq" id="WP_227704541.1">
    <property type="nucleotide sequence ID" value="NZ_CP123000.1"/>
</dbReference>
<evidence type="ECO:0000313" key="3">
    <source>
        <dbReference type="Proteomes" id="UP001227095"/>
    </source>
</evidence>
<feature type="compositionally biased region" description="Basic and acidic residues" evidence="1">
    <location>
        <begin position="50"/>
        <end position="67"/>
    </location>
</feature>
<proteinExistence type="predicted"/>
<evidence type="ECO:0000313" key="2">
    <source>
        <dbReference type="EMBL" id="WGI67773.1"/>
    </source>
</evidence>
<protein>
    <submittedName>
        <fullName evidence="2">Uncharacterized protein</fullName>
    </submittedName>
</protein>
<reference evidence="2 3" key="1">
    <citation type="submission" date="2023-04" db="EMBL/GenBank/DDBJ databases">
        <title>Neorhizobium petrolearium OS53, complete genome.</title>
        <authorList>
            <person name="Yu T."/>
        </authorList>
    </citation>
    <scope>NUCLEOTIDE SEQUENCE [LARGE SCALE GENOMIC DNA]</scope>
    <source>
        <strain evidence="2 3">OS53</strain>
    </source>
</reference>
<organism evidence="2 3">
    <name type="scientific">Neorhizobium petrolearium</name>
    <dbReference type="NCBI Taxonomy" id="515361"/>
    <lineage>
        <taxon>Bacteria</taxon>
        <taxon>Pseudomonadati</taxon>
        <taxon>Pseudomonadota</taxon>
        <taxon>Alphaproteobacteria</taxon>
        <taxon>Hyphomicrobiales</taxon>
        <taxon>Rhizobiaceae</taxon>
        <taxon>Rhizobium/Agrobacterium group</taxon>
        <taxon>Neorhizobium</taxon>
    </lineage>
</organism>
<accession>A0ABY8LZM5</accession>
<sequence length="156" mass="17496">MNQRVVITTRRRLEAKIEELIALLDLLDGDCDLEPYLADTYPADEDREEENEHGGDIQDEPHDAREEGNDEPSLGWSNPMGLRVHVPEEAAQMALDGWLPADVPDTALIPGDRGLTFDGDGHHIGRKLLREKIQDRRKAAKALDDTRDSPGYGKYV</sequence>
<name>A0ABY8LZM5_9HYPH</name>
<evidence type="ECO:0000256" key="1">
    <source>
        <dbReference type="SAM" id="MobiDB-lite"/>
    </source>
</evidence>
<dbReference type="EMBL" id="CP123000">
    <property type="protein sequence ID" value="WGI67773.1"/>
    <property type="molecule type" value="Genomic_DNA"/>
</dbReference>
<feature type="region of interest" description="Disordered" evidence="1">
    <location>
        <begin position="41"/>
        <end position="80"/>
    </location>
</feature>